<feature type="transmembrane region" description="Helical" evidence="3">
    <location>
        <begin position="31"/>
        <end position="48"/>
    </location>
</feature>
<evidence type="ECO:0000256" key="2">
    <source>
        <dbReference type="PIRNR" id="PIRNR016661"/>
    </source>
</evidence>
<comment type="similarity">
    <text evidence="1 2">Belongs to the BioY family.</text>
</comment>
<dbReference type="GO" id="GO:0015225">
    <property type="term" value="F:biotin transmembrane transporter activity"/>
    <property type="evidence" value="ECO:0007669"/>
    <property type="project" value="UniProtKB-UniRule"/>
</dbReference>
<reference evidence="4 5" key="1">
    <citation type="submission" date="2016-04" db="EMBL/GenBank/DDBJ databases">
        <title>Genome sequence of Clostridium magnum DSM 2767.</title>
        <authorList>
            <person name="Poehlein A."/>
            <person name="Uhlig R."/>
            <person name="Fischer R."/>
            <person name="Bahl H."/>
            <person name="Daniel R."/>
        </authorList>
    </citation>
    <scope>NUCLEOTIDE SEQUENCE [LARGE SCALE GENOMIC DNA]</scope>
    <source>
        <strain evidence="4 5">DSM 2767</strain>
    </source>
</reference>
<feature type="transmembrane region" description="Helical" evidence="3">
    <location>
        <begin position="57"/>
        <end position="78"/>
    </location>
</feature>
<evidence type="ECO:0000256" key="1">
    <source>
        <dbReference type="ARBA" id="ARBA00010692"/>
    </source>
</evidence>
<dbReference type="PATRIC" id="fig|1121326.3.peg.5084"/>
<sequence length="184" mass="19548">MKLKTRDMILVAMFTALTAIGAFIKIPVGPAPITLQFLFTALAGIMLGSRLGALSQLVYVALGLMGIPVFTSGGGISYIFKPTFGYLIGYIVSAYVIGKIAEKVEKPSYVRLFIASLVGIAIVYIIGVPYLYIVLKYVVGAKITVMGALKTGMLLFIPGDIAKCIVTAALSVKVVPIVRKVALN</sequence>
<keyword evidence="3" id="KW-1133">Transmembrane helix</keyword>
<dbReference type="STRING" id="1121326.CLMAG_50200"/>
<dbReference type="PANTHER" id="PTHR34295">
    <property type="entry name" value="BIOTIN TRANSPORTER BIOY"/>
    <property type="match status" value="1"/>
</dbReference>
<dbReference type="GO" id="GO:0005886">
    <property type="term" value="C:plasma membrane"/>
    <property type="evidence" value="ECO:0007669"/>
    <property type="project" value="UniProtKB-SubCell"/>
</dbReference>
<dbReference type="PANTHER" id="PTHR34295:SF1">
    <property type="entry name" value="BIOTIN TRANSPORTER BIOY"/>
    <property type="match status" value="1"/>
</dbReference>
<gene>
    <name evidence="4" type="primary">bioY_2</name>
    <name evidence="4" type="ORF">CLMAG_50200</name>
</gene>
<dbReference type="RefSeq" id="WP_066628583.1">
    <property type="nucleotide sequence ID" value="NZ_FQXL01000007.1"/>
</dbReference>
<accession>A0A162R702</accession>
<dbReference type="PIRSF" id="PIRSF016661">
    <property type="entry name" value="BioY"/>
    <property type="match status" value="1"/>
</dbReference>
<keyword evidence="5" id="KW-1185">Reference proteome</keyword>
<comment type="caution">
    <text evidence="4">The sequence shown here is derived from an EMBL/GenBank/DDBJ whole genome shotgun (WGS) entry which is preliminary data.</text>
</comment>
<comment type="subcellular location">
    <subcellularLocation>
        <location evidence="2">Cell membrane</location>
        <topology evidence="2">Multi-pass membrane protein</topology>
    </subcellularLocation>
</comment>
<evidence type="ECO:0000313" key="4">
    <source>
        <dbReference type="EMBL" id="KZL89529.1"/>
    </source>
</evidence>
<protein>
    <recommendedName>
        <fullName evidence="2">Biotin transporter</fullName>
    </recommendedName>
</protein>
<keyword evidence="2" id="KW-0813">Transport</keyword>
<keyword evidence="2 3" id="KW-0472">Membrane</keyword>
<evidence type="ECO:0000256" key="3">
    <source>
        <dbReference type="SAM" id="Phobius"/>
    </source>
</evidence>
<proteinExistence type="inferred from homology"/>
<dbReference type="Proteomes" id="UP000076603">
    <property type="component" value="Unassembled WGS sequence"/>
</dbReference>
<keyword evidence="3" id="KW-0812">Transmembrane</keyword>
<dbReference type="InterPro" id="IPR003784">
    <property type="entry name" value="BioY"/>
</dbReference>
<name>A0A162R702_9CLOT</name>
<dbReference type="OrthoDB" id="9803495at2"/>
<dbReference type="Gene3D" id="1.10.1760.20">
    <property type="match status" value="1"/>
</dbReference>
<evidence type="ECO:0000313" key="5">
    <source>
        <dbReference type="Proteomes" id="UP000076603"/>
    </source>
</evidence>
<organism evidence="4 5">
    <name type="scientific">Clostridium magnum DSM 2767</name>
    <dbReference type="NCBI Taxonomy" id="1121326"/>
    <lineage>
        <taxon>Bacteria</taxon>
        <taxon>Bacillati</taxon>
        <taxon>Bacillota</taxon>
        <taxon>Clostridia</taxon>
        <taxon>Eubacteriales</taxon>
        <taxon>Clostridiaceae</taxon>
        <taxon>Clostridium</taxon>
    </lineage>
</organism>
<keyword evidence="2" id="KW-1003">Cell membrane</keyword>
<dbReference type="EMBL" id="LWAE01000008">
    <property type="protein sequence ID" value="KZL89529.1"/>
    <property type="molecule type" value="Genomic_DNA"/>
</dbReference>
<dbReference type="Pfam" id="PF02632">
    <property type="entry name" value="BioY"/>
    <property type="match status" value="1"/>
</dbReference>
<feature type="transmembrane region" description="Helical" evidence="3">
    <location>
        <begin position="84"/>
        <end position="101"/>
    </location>
</feature>
<feature type="transmembrane region" description="Helical" evidence="3">
    <location>
        <begin position="153"/>
        <end position="175"/>
    </location>
</feature>
<dbReference type="AlphaFoldDB" id="A0A162R702"/>
<feature type="transmembrane region" description="Helical" evidence="3">
    <location>
        <begin position="113"/>
        <end position="133"/>
    </location>
</feature>